<proteinExistence type="predicted"/>
<comment type="caution">
    <text evidence="2">The sequence shown here is derived from an EMBL/GenBank/DDBJ whole genome shotgun (WGS) entry which is preliminary data.</text>
</comment>
<protein>
    <recommendedName>
        <fullName evidence="1">F-box domain-containing protein</fullName>
    </recommendedName>
</protein>
<keyword evidence="3" id="KW-1185">Reference proteome</keyword>
<evidence type="ECO:0000313" key="2">
    <source>
        <dbReference type="EMBL" id="KAK3315416.1"/>
    </source>
</evidence>
<name>A0AAE0HZ04_9PEZI</name>
<accession>A0AAE0HZ04</accession>
<reference evidence="2" key="2">
    <citation type="submission" date="2023-06" db="EMBL/GenBank/DDBJ databases">
        <authorList>
            <consortium name="Lawrence Berkeley National Laboratory"/>
            <person name="Haridas S."/>
            <person name="Hensen N."/>
            <person name="Bonometti L."/>
            <person name="Westerberg I."/>
            <person name="Brannstrom I.O."/>
            <person name="Guillou S."/>
            <person name="Cros-Aarteil S."/>
            <person name="Calhoun S."/>
            <person name="Kuo A."/>
            <person name="Mondo S."/>
            <person name="Pangilinan J."/>
            <person name="Riley R."/>
            <person name="Labutti K."/>
            <person name="Andreopoulos B."/>
            <person name="Lipzen A."/>
            <person name="Chen C."/>
            <person name="Yanf M."/>
            <person name="Daum C."/>
            <person name="Ng V."/>
            <person name="Clum A."/>
            <person name="Steindorff A."/>
            <person name="Ohm R."/>
            <person name="Martin F."/>
            <person name="Silar P."/>
            <person name="Natvig D."/>
            <person name="Lalanne C."/>
            <person name="Gautier V."/>
            <person name="Ament-Velasquez S.L."/>
            <person name="Kruys A."/>
            <person name="Hutchinson M.I."/>
            <person name="Powell A.J."/>
            <person name="Barry K."/>
            <person name="Miller A.N."/>
            <person name="Grigoriev I.V."/>
            <person name="Debuchy R."/>
            <person name="Gladieux P."/>
            <person name="Thoren M.H."/>
            <person name="Johannesson H."/>
        </authorList>
    </citation>
    <scope>NUCLEOTIDE SEQUENCE</scope>
    <source>
        <strain evidence="2">CBS 118394</strain>
    </source>
</reference>
<dbReference type="InterPro" id="IPR001810">
    <property type="entry name" value="F-box_dom"/>
</dbReference>
<reference evidence="2" key="1">
    <citation type="journal article" date="2023" name="Mol. Phylogenet. Evol.">
        <title>Genome-scale phylogeny and comparative genomics of the fungal order Sordariales.</title>
        <authorList>
            <person name="Hensen N."/>
            <person name="Bonometti L."/>
            <person name="Westerberg I."/>
            <person name="Brannstrom I.O."/>
            <person name="Guillou S."/>
            <person name="Cros-Aarteil S."/>
            <person name="Calhoun S."/>
            <person name="Haridas S."/>
            <person name="Kuo A."/>
            <person name="Mondo S."/>
            <person name="Pangilinan J."/>
            <person name="Riley R."/>
            <person name="LaButti K."/>
            <person name="Andreopoulos B."/>
            <person name="Lipzen A."/>
            <person name="Chen C."/>
            <person name="Yan M."/>
            <person name="Daum C."/>
            <person name="Ng V."/>
            <person name="Clum A."/>
            <person name="Steindorff A."/>
            <person name="Ohm R.A."/>
            <person name="Martin F."/>
            <person name="Silar P."/>
            <person name="Natvig D.O."/>
            <person name="Lalanne C."/>
            <person name="Gautier V."/>
            <person name="Ament-Velasquez S.L."/>
            <person name="Kruys A."/>
            <person name="Hutchinson M.I."/>
            <person name="Powell A.J."/>
            <person name="Barry K."/>
            <person name="Miller A.N."/>
            <person name="Grigoriev I.V."/>
            <person name="Debuchy R."/>
            <person name="Gladieux P."/>
            <person name="Hiltunen Thoren M."/>
            <person name="Johannesson H."/>
        </authorList>
    </citation>
    <scope>NUCLEOTIDE SEQUENCE</scope>
    <source>
        <strain evidence="2">CBS 118394</strain>
    </source>
</reference>
<feature type="domain" description="F-box" evidence="1">
    <location>
        <begin position="72"/>
        <end position="118"/>
    </location>
</feature>
<dbReference type="PROSITE" id="PS50181">
    <property type="entry name" value="FBOX"/>
    <property type="match status" value="1"/>
</dbReference>
<gene>
    <name evidence="2" type="ORF">B0H66DRAFT_565338</name>
</gene>
<evidence type="ECO:0000259" key="1">
    <source>
        <dbReference type="PROSITE" id="PS50181"/>
    </source>
</evidence>
<organism evidence="2 3">
    <name type="scientific">Apodospora peruviana</name>
    <dbReference type="NCBI Taxonomy" id="516989"/>
    <lineage>
        <taxon>Eukaryota</taxon>
        <taxon>Fungi</taxon>
        <taxon>Dikarya</taxon>
        <taxon>Ascomycota</taxon>
        <taxon>Pezizomycotina</taxon>
        <taxon>Sordariomycetes</taxon>
        <taxon>Sordariomycetidae</taxon>
        <taxon>Sordariales</taxon>
        <taxon>Lasiosphaeriaceae</taxon>
        <taxon>Apodospora</taxon>
    </lineage>
</organism>
<sequence>MSRMAALMGMPHGYNSDTEYHFREEDTDAIVQVAAYHREDYCRSVIWFPPHEHVGIRQSITTPFPRTSSMGLGSLDVLPLELFCDVLLRLDMHSLLKFRQTNLRSRQSVDSLKQYQVVVSHGLNLLCALFRTRLAIDVSLLDFYHALCTKACTLCGEFGGYISLLAWRRCCFKCVHDGLSLEMGVRSLASVRKHFRLPAAELAQLRSFKTLPGTYMMGKVACKFPVTVVSFYHAVLASGREPYDTTRAQQSVWERDDKYNFMGSCALPYYDRQTGKVDHGMSCAGCLLALEKDIASRLELCTAFEARDKLYGQDGFLRHFRWCEQAQLLWSSSEQGNILPAELPEAVRRGGMSWETKMAETAPRSHSEVLPG</sequence>
<evidence type="ECO:0000313" key="3">
    <source>
        <dbReference type="Proteomes" id="UP001283341"/>
    </source>
</evidence>
<dbReference type="Proteomes" id="UP001283341">
    <property type="component" value="Unassembled WGS sequence"/>
</dbReference>
<dbReference type="Pfam" id="PF00646">
    <property type="entry name" value="F-box"/>
    <property type="match status" value="1"/>
</dbReference>
<dbReference type="AlphaFoldDB" id="A0AAE0HZ04"/>
<dbReference type="EMBL" id="JAUEDM010000006">
    <property type="protein sequence ID" value="KAK3315416.1"/>
    <property type="molecule type" value="Genomic_DNA"/>
</dbReference>